<evidence type="ECO:0000256" key="2">
    <source>
        <dbReference type="SAM" id="Coils"/>
    </source>
</evidence>
<evidence type="ECO:0000256" key="1">
    <source>
        <dbReference type="ARBA" id="ARBA00009477"/>
    </source>
</evidence>
<sequence length="360" mass="39331">MNNCWRILLVMIFLGLVNGGEVLAQPPGQPPAVVEVDSITSGLMRVEKEFLGTVYFQETSLVAAEVSGRITAVHFEQGDTVSQGAKLVTMDGVLKSKDLQSRQAQREEALVELARAQRELGRLERLFEQSTVSEQEYDHVRFQVEGLERRAESLAAEIAKIQEELRKLEVRAPFDGVVLSRQSNLGEWLAPGSPVAEVARTGLLDIMVNVPINVAMSLEQGQTVAGQAVGRELEGRVTAVIPRGDVGSRTFPVKVRLHDEPGLLEGMEVRLFMPTGESHEGLIVPRDAVVSSPMGSVIFLVREEQARMIPVTVAAYAWDKAGIQAQGVEEGDLVVVKGQERLRDNQPVRLRGNQSEGAGP</sequence>
<dbReference type="GO" id="GO:0015562">
    <property type="term" value="F:efflux transmembrane transporter activity"/>
    <property type="evidence" value="ECO:0007669"/>
    <property type="project" value="TreeGrafter"/>
</dbReference>
<dbReference type="SUPFAM" id="SSF111369">
    <property type="entry name" value="HlyD-like secretion proteins"/>
    <property type="match status" value="1"/>
</dbReference>
<feature type="coiled-coil region" evidence="2">
    <location>
        <begin position="99"/>
        <end position="171"/>
    </location>
</feature>
<keyword evidence="5" id="KW-1185">Reference proteome</keyword>
<dbReference type="PANTHER" id="PTHR30469">
    <property type="entry name" value="MULTIDRUG RESISTANCE PROTEIN MDTA"/>
    <property type="match status" value="1"/>
</dbReference>
<protein>
    <submittedName>
        <fullName evidence="4">RND family efflux transporter, MFP subunit</fullName>
    </submittedName>
</protein>
<dbReference type="OrthoDB" id="5318766at2"/>
<evidence type="ECO:0000259" key="3">
    <source>
        <dbReference type="Pfam" id="PF25973"/>
    </source>
</evidence>
<dbReference type="Pfam" id="PF25973">
    <property type="entry name" value="BSH_CzcB"/>
    <property type="match status" value="1"/>
</dbReference>
<evidence type="ECO:0000313" key="5">
    <source>
        <dbReference type="Proteomes" id="UP000198771"/>
    </source>
</evidence>
<name>A0A1G6BJ15_9BACT</name>
<reference evidence="4 5" key="1">
    <citation type="submission" date="2016-10" db="EMBL/GenBank/DDBJ databases">
        <authorList>
            <person name="de Groot N.N."/>
        </authorList>
    </citation>
    <scope>NUCLEOTIDE SEQUENCE [LARGE SCALE GENOMIC DNA]</scope>
    <source>
        <strain evidence="4 5">ASO4-2</strain>
    </source>
</reference>
<dbReference type="Gene3D" id="2.40.50.100">
    <property type="match status" value="1"/>
</dbReference>
<dbReference type="Gene3D" id="2.40.420.20">
    <property type="match status" value="1"/>
</dbReference>
<dbReference type="RefSeq" id="WP_161946198.1">
    <property type="nucleotide sequence ID" value="NZ_FMXO01000005.1"/>
</dbReference>
<dbReference type="AlphaFoldDB" id="A0A1G6BJ15"/>
<dbReference type="GO" id="GO:1990281">
    <property type="term" value="C:efflux pump complex"/>
    <property type="evidence" value="ECO:0007669"/>
    <property type="project" value="TreeGrafter"/>
</dbReference>
<evidence type="ECO:0000313" key="4">
    <source>
        <dbReference type="EMBL" id="SDB20598.1"/>
    </source>
</evidence>
<dbReference type="NCBIfam" id="TIGR01730">
    <property type="entry name" value="RND_mfp"/>
    <property type="match status" value="1"/>
</dbReference>
<feature type="domain" description="CzcB-like barrel-sandwich hybrid" evidence="3">
    <location>
        <begin position="59"/>
        <end position="199"/>
    </location>
</feature>
<accession>A0A1G6BJ15</accession>
<dbReference type="Gene3D" id="1.10.287.470">
    <property type="entry name" value="Helix hairpin bin"/>
    <property type="match status" value="1"/>
</dbReference>
<dbReference type="InterPro" id="IPR006143">
    <property type="entry name" value="RND_pump_MFP"/>
</dbReference>
<dbReference type="EMBL" id="FMXO01000005">
    <property type="protein sequence ID" value="SDB20598.1"/>
    <property type="molecule type" value="Genomic_DNA"/>
</dbReference>
<keyword evidence="2" id="KW-0175">Coiled coil</keyword>
<gene>
    <name evidence="4" type="ORF">SAMN05660653_00980</name>
</gene>
<comment type="similarity">
    <text evidence="1">Belongs to the membrane fusion protein (MFP) (TC 8.A.1) family.</text>
</comment>
<dbReference type="PANTHER" id="PTHR30469:SF15">
    <property type="entry name" value="HLYD FAMILY OF SECRETION PROTEINS"/>
    <property type="match status" value="1"/>
</dbReference>
<organism evidence="4 5">
    <name type="scientific">Desulfonatronum thiosulfatophilum</name>
    <dbReference type="NCBI Taxonomy" id="617002"/>
    <lineage>
        <taxon>Bacteria</taxon>
        <taxon>Pseudomonadati</taxon>
        <taxon>Thermodesulfobacteriota</taxon>
        <taxon>Desulfovibrionia</taxon>
        <taxon>Desulfovibrionales</taxon>
        <taxon>Desulfonatronaceae</taxon>
        <taxon>Desulfonatronum</taxon>
    </lineage>
</organism>
<dbReference type="Gene3D" id="2.40.30.170">
    <property type="match status" value="1"/>
</dbReference>
<proteinExistence type="inferred from homology"/>
<dbReference type="STRING" id="617002.SAMN05660653_00980"/>
<dbReference type="Proteomes" id="UP000198771">
    <property type="component" value="Unassembled WGS sequence"/>
</dbReference>
<dbReference type="InterPro" id="IPR058647">
    <property type="entry name" value="BSH_CzcB-like"/>
</dbReference>